<dbReference type="SUPFAM" id="SSF50156">
    <property type="entry name" value="PDZ domain-like"/>
    <property type="match status" value="1"/>
</dbReference>
<keyword evidence="2" id="KW-0645">Protease</keyword>
<dbReference type="eggNOG" id="COG0265">
    <property type="taxonomic scope" value="Bacteria"/>
</dbReference>
<gene>
    <name evidence="7" type="ORF">MOPEL_071_00730</name>
</gene>
<dbReference type="InterPro" id="IPR036034">
    <property type="entry name" value="PDZ_sf"/>
</dbReference>
<comment type="caution">
    <text evidence="7">The sequence shown here is derived from an EMBL/GenBank/DDBJ whole genome shotgun (WGS) entry which is preliminary data.</text>
</comment>
<dbReference type="SUPFAM" id="SSF50494">
    <property type="entry name" value="Trypsin-like serine proteases"/>
    <property type="match status" value="1"/>
</dbReference>
<keyword evidence="8" id="KW-1185">Reference proteome</keyword>
<dbReference type="AlphaFoldDB" id="H5URJ8"/>
<dbReference type="PRINTS" id="PR00834">
    <property type="entry name" value="PROTEASES2C"/>
</dbReference>
<evidence type="ECO:0000256" key="5">
    <source>
        <dbReference type="SAM" id="Phobius"/>
    </source>
</evidence>
<dbReference type="InterPro" id="IPR001940">
    <property type="entry name" value="Peptidase_S1C"/>
</dbReference>
<feature type="region of interest" description="Disordered" evidence="4">
    <location>
        <begin position="1"/>
        <end position="59"/>
    </location>
</feature>
<feature type="region of interest" description="Disordered" evidence="4">
    <location>
        <begin position="86"/>
        <end position="105"/>
    </location>
</feature>
<evidence type="ECO:0000256" key="2">
    <source>
        <dbReference type="ARBA" id="ARBA00022670"/>
    </source>
</evidence>
<dbReference type="PANTHER" id="PTHR43343:SF3">
    <property type="entry name" value="PROTEASE DO-LIKE 8, CHLOROPLASTIC"/>
    <property type="match status" value="1"/>
</dbReference>
<keyword evidence="5" id="KW-0812">Transmembrane</keyword>
<evidence type="ECO:0000256" key="1">
    <source>
        <dbReference type="ARBA" id="ARBA00010541"/>
    </source>
</evidence>
<dbReference type="PROSITE" id="PS50106">
    <property type="entry name" value="PDZ"/>
    <property type="match status" value="1"/>
</dbReference>
<evidence type="ECO:0000313" key="8">
    <source>
        <dbReference type="Proteomes" id="UP000004367"/>
    </source>
</evidence>
<keyword evidence="5" id="KW-1133">Transmembrane helix</keyword>
<dbReference type="STRING" id="1089455.MOPEL_071_00730"/>
<evidence type="ECO:0000313" key="7">
    <source>
        <dbReference type="EMBL" id="GAB48356.1"/>
    </source>
</evidence>
<dbReference type="InterPro" id="IPR043504">
    <property type="entry name" value="Peptidase_S1_PA_chymotrypsin"/>
</dbReference>
<feature type="compositionally biased region" description="Pro residues" evidence="4">
    <location>
        <begin position="1"/>
        <end position="10"/>
    </location>
</feature>
<protein>
    <submittedName>
        <fullName evidence="7">Peptidase S1 family protein</fullName>
    </submittedName>
</protein>
<dbReference type="EMBL" id="BAFE01000051">
    <property type="protein sequence ID" value="GAB48356.1"/>
    <property type="molecule type" value="Genomic_DNA"/>
</dbReference>
<feature type="domain" description="PDZ" evidence="6">
    <location>
        <begin position="342"/>
        <end position="429"/>
    </location>
</feature>
<name>H5URJ8_9MICO</name>
<dbReference type="Gene3D" id="2.30.42.10">
    <property type="match status" value="1"/>
</dbReference>
<evidence type="ECO:0000256" key="4">
    <source>
        <dbReference type="SAM" id="MobiDB-lite"/>
    </source>
</evidence>
<proteinExistence type="inferred from homology"/>
<dbReference type="Pfam" id="PF13365">
    <property type="entry name" value="Trypsin_2"/>
    <property type="match status" value="1"/>
</dbReference>
<dbReference type="PANTHER" id="PTHR43343">
    <property type="entry name" value="PEPTIDASE S12"/>
    <property type="match status" value="1"/>
</dbReference>
<reference evidence="7 8" key="1">
    <citation type="submission" date="2012-02" db="EMBL/GenBank/DDBJ databases">
        <title>Whole genome shotgun sequence of Mobilicoccus pelagius NBRC 104925.</title>
        <authorList>
            <person name="Yoshida Y."/>
            <person name="Hosoyama A."/>
            <person name="Tsuchikane K."/>
            <person name="Katsumata H."/>
            <person name="Yamazaki S."/>
            <person name="Fujita N."/>
        </authorList>
    </citation>
    <scope>NUCLEOTIDE SEQUENCE [LARGE SCALE GENOMIC DNA]</scope>
    <source>
        <strain evidence="7 8">NBRC 104925</strain>
    </source>
</reference>
<dbReference type="Proteomes" id="UP000004367">
    <property type="component" value="Unassembled WGS sequence"/>
</dbReference>
<sequence>MSSIPPPPGYPQGSVPEPTWHDETSRLPTTQSGPSPWATPAAQGDAPASTMSPTDPPRRRRGPWLVLLLVGLVVLGLAAASLTSFTREEGDPAPLSQSGGLPQGEAAPVAPVVQADASAPDWSATAAAVSPSVVSITVESASAGGEGSGVVYDQNGHILTNHHVVAAGAGGKADILVTLADKRVFKARIVGTDPTTDLAVLALPNAPSDLRPITPGDDRALKVGQPVMAIGNPLGLSGTVTTGIVSALNRPVATMQESQGGQDPFGTGNRAPADPVVTNAIQTSAAINPGNSGGALVDASGKLVGINSAIASMGGGNGQQSGNIGIGFAIPVTEARTVAMQLIEKHKVAHPYLGVRLRDVLATEGPTTRRAAGIVTVDGDTPAAQGGLRPGDAVIAVDGVPVDSALSLTAQVRAREVAAPATLTIVRDGDRKDVRVTLAARP</sequence>
<comment type="similarity">
    <text evidence="1">Belongs to the peptidase S1C family.</text>
</comment>
<dbReference type="GO" id="GO:0006508">
    <property type="term" value="P:proteolysis"/>
    <property type="evidence" value="ECO:0007669"/>
    <property type="project" value="UniProtKB-KW"/>
</dbReference>
<dbReference type="RefSeq" id="WP_009482254.1">
    <property type="nucleotide sequence ID" value="NZ_BAFE01000051.1"/>
</dbReference>
<keyword evidence="3" id="KW-0378">Hydrolase</keyword>
<dbReference type="InterPro" id="IPR051201">
    <property type="entry name" value="Chloro_Bact_Ser_Proteases"/>
</dbReference>
<organism evidence="7 8">
    <name type="scientific">Mobilicoccus pelagius NBRC 104925</name>
    <dbReference type="NCBI Taxonomy" id="1089455"/>
    <lineage>
        <taxon>Bacteria</taxon>
        <taxon>Bacillati</taxon>
        <taxon>Actinomycetota</taxon>
        <taxon>Actinomycetes</taxon>
        <taxon>Micrococcales</taxon>
        <taxon>Dermatophilaceae</taxon>
        <taxon>Mobilicoccus</taxon>
    </lineage>
</organism>
<keyword evidence="5" id="KW-0472">Membrane</keyword>
<dbReference type="SMART" id="SM00228">
    <property type="entry name" value="PDZ"/>
    <property type="match status" value="1"/>
</dbReference>
<dbReference type="CDD" id="cd06779">
    <property type="entry name" value="cpPDZ_Deg_HtrA-like"/>
    <property type="match status" value="1"/>
</dbReference>
<dbReference type="Gene3D" id="2.40.10.10">
    <property type="entry name" value="Trypsin-like serine proteases"/>
    <property type="match status" value="2"/>
</dbReference>
<dbReference type="GO" id="GO:0004252">
    <property type="term" value="F:serine-type endopeptidase activity"/>
    <property type="evidence" value="ECO:0007669"/>
    <property type="project" value="InterPro"/>
</dbReference>
<evidence type="ECO:0000256" key="3">
    <source>
        <dbReference type="ARBA" id="ARBA00022801"/>
    </source>
</evidence>
<accession>H5URJ8</accession>
<dbReference type="InterPro" id="IPR001478">
    <property type="entry name" value="PDZ"/>
</dbReference>
<dbReference type="Pfam" id="PF13180">
    <property type="entry name" value="PDZ_2"/>
    <property type="match status" value="1"/>
</dbReference>
<feature type="transmembrane region" description="Helical" evidence="5">
    <location>
        <begin position="64"/>
        <end position="85"/>
    </location>
</feature>
<dbReference type="InterPro" id="IPR009003">
    <property type="entry name" value="Peptidase_S1_PA"/>
</dbReference>
<evidence type="ECO:0000259" key="6">
    <source>
        <dbReference type="PROSITE" id="PS50106"/>
    </source>
</evidence>